<feature type="transmembrane region" description="Helical" evidence="15">
    <location>
        <begin position="366"/>
        <end position="388"/>
    </location>
</feature>
<feature type="region of interest" description="Disordered" evidence="14">
    <location>
        <begin position="29"/>
        <end position="82"/>
    </location>
</feature>
<feature type="transmembrane region" description="Helical" evidence="15">
    <location>
        <begin position="307"/>
        <end position="326"/>
    </location>
</feature>
<dbReference type="Pfam" id="PF00083">
    <property type="entry name" value="Sugar_tr"/>
    <property type="match status" value="1"/>
</dbReference>
<comment type="subunit">
    <text evidence="2">Homodimer.</text>
</comment>
<dbReference type="PRINTS" id="PR00171">
    <property type="entry name" value="SUGRTRNSPORT"/>
</dbReference>
<evidence type="ECO:0000256" key="5">
    <source>
        <dbReference type="ARBA" id="ARBA00022989"/>
    </source>
</evidence>
<dbReference type="InterPro" id="IPR005828">
    <property type="entry name" value="MFS_sugar_transport-like"/>
</dbReference>
<dbReference type="InterPro" id="IPR045263">
    <property type="entry name" value="GLUT"/>
</dbReference>
<evidence type="ECO:0000259" key="16">
    <source>
        <dbReference type="PROSITE" id="PS50850"/>
    </source>
</evidence>
<feature type="transmembrane region" description="Helical" evidence="15">
    <location>
        <begin position="652"/>
        <end position="670"/>
    </location>
</feature>
<gene>
    <name evidence="17" type="ORF">ACHAW5_007441</name>
</gene>
<sequence length="730" mass="79000">MPQRYHSLSVDGSTPRAVCQDTRTTARALLAARPTTPAPFDGEKANPKIEMDEKSSLLPSGKKDADYGAAKPPRRGSRFGPDIEAIGVRPSGDSISNIPQVLVPRHRHTLSAEVAAATEPVHNRHKKTATVGGIGHARAPSFMRAPDGSISSMTPLEMGRRELYGELPFLALSGLQKKEHSLSVAFSSFAAQLDVLETDEYLTSTTGKGLNPDEKEQRLSQMSLLLLGELEDDTTTVTTPLIFAVLIASLLMLNAGYNISVMNAPEAFVFPGHSAEEWSLAVSAFCVGAPLGCVLAGKWADNRGRRGALLLVTWLFIVGGAIQSLAPSIYVVMIARALVGLSSGASTVLVPIYLGELSPPNLRGVLGTMTQFSLTIGILFADVVGFALANTTGWRWMFSLTSVMALIQLLLTPLLLESPRWLLMKSPNSSKARFVIKKLRGFRYDEDVETEVEHYLGASKLQSSDIDGSGENGPNIKKRNPTAEMFADKNVRLLVVSTLVLMIAQQFSGINAVFYYSGLFFDGVIDNPLVGTTLMGAVNVLATAAALLLMDRCGRRTLIMWSSAGMFLSCIVIVLALLNFFSKTVAIAGVASYVTFFEIGLGPIPWLIVAEMFDGKYVSVAMSVSSQLNWTCNFFVALLFPKMNETLGPYSFGPFGAILLLTFLYAWIYLPETSGTTPAELQAQLVKKNAGVTFHNMDIEGMASSMPPSLDEWESALVALSNDYHPYPKK</sequence>
<dbReference type="SUPFAM" id="SSF103473">
    <property type="entry name" value="MFS general substrate transporter"/>
    <property type="match status" value="1"/>
</dbReference>
<name>A0ABD3NBR3_9STRA</name>
<evidence type="ECO:0000256" key="14">
    <source>
        <dbReference type="SAM" id="MobiDB-lite"/>
    </source>
</evidence>
<evidence type="ECO:0000256" key="13">
    <source>
        <dbReference type="ARBA" id="ARBA00044780"/>
    </source>
</evidence>
<feature type="compositionally biased region" description="Basic and acidic residues" evidence="14">
    <location>
        <begin position="41"/>
        <end position="66"/>
    </location>
</feature>
<evidence type="ECO:0000256" key="4">
    <source>
        <dbReference type="ARBA" id="ARBA00022692"/>
    </source>
</evidence>
<dbReference type="GO" id="GO:0016020">
    <property type="term" value="C:membrane"/>
    <property type="evidence" value="ECO:0007669"/>
    <property type="project" value="UniProtKB-SubCell"/>
</dbReference>
<feature type="transmembrane region" description="Helical" evidence="15">
    <location>
        <begin position="493"/>
        <end position="517"/>
    </location>
</feature>
<keyword evidence="6 15" id="KW-0472">Membrane</keyword>
<evidence type="ECO:0000256" key="1">
    <source>
        <dbReference type="ARBA" id="ARBA00004141"/>
    </source>
</evidence>
<dbReference type="AlphaFoldDB" id="A0ABD3NBR3"/>
<dbReference type="InterPro" id="IPR036259">
    <property type="entry name" value="MFS_trans_sf"/>
</dbReference>
<feature type="transmembrane region" description="Helical" evidence="15">
    <location>
        <begin position="394"/>
        <end position="416"/>
    </location>
</feature>
<dbReference type="PROSITE" id="PS50850">
    <property type="entry name" value="MFS"/>
    <property type="match status" value="1"/>
</dbReference>
<feature type="compositionally biased region" description="Low complexity" evidence="14">
    <location>
        <begin position="29"/>
        <end position="39"/>
    </location>
</feature>
<feature type="transmembrane region" description="Helical" evidence="15">
    <location>
        <begin position="587"/>
        <end position="610"/>
    </location>
</feature>
<dbReference type="InterPro" id="IPR003663">
    <property type="entry name" value="Sugar/inositol_transpt"/>
</dbReference>
<comment type="catalytic activity">
    <reaction evidence="10">
        <text>D-mannose(out) = D-mannose(in)</text>
        <dbReference type="Rhea" id="RHEA:78391"/>
        <dbReference type="ChEBI" id="CHEBI:4208"/>
    </reaction>
    <physiologicalReaction direction="left-to-right" evidence="10">
        <dbReference type="Rhea" id="RHEA:78392"/>
    </physiologicalReaction>
</comment>
<evidence type="ECO:0000256" key="3">
    <source>
        <dbReference type="ARBA" id="ARBA00022448"/>
    </source>
</evidence>
<feature type="transmembrane region" description="Helical" evidence="15">
    <location>
        <begin position="332"/>
        <end position="354"/>
    </location>
</feature>
<evidence type="ECO:0000256" key="9">
    <source>
        <dbReference type="ARBA" id="ARBA00044656"/>
    </source>
</evidence>
<dbReference type="NCBIfam" id="TIGR00879">
    <property type="entry name" value="SP"/>
    <property type="match status" value="1"/>
</dbReference>
<dbReference type="PANTHER" id="PTHR23503:SF8">
    <property type="entry name" value="FACILITATED GLUCOSE TRANSPORTER PROTEIN 1"/>
    <property type="match status" value="1"/>
</dbReference>
<proteinExistence type="predicted"/>
<evidence type="ECO:0000256" key="12">
    <source>
        <dbReference type="ARBA" id="ARBA00044710"/>
    </source>
</evidence>
<evidence type="ECO:0000256" key="2">
    <source>
        <dbReference type="ARBA" id="ARBA00011738"/>
    </source>
</evidence>
<feature type="transmembrane region" description="Helical" evidence="15">
    <location>
        <begin position="241"/>
        <end position="260"/>
    </location>
</feature>
<feature type="transmembrane region" description="Helical" evidence="15">
    <location>
        <begin position="529"/>
        <end position="549"/>
    </location>
</feature>
<feature type="transmembrane region" description="Helical" evidence="15">
    <location>
        <begin position="558"/>
        <end position="581"/>
    </location>
</feature>
<dbReference type="PROSITE" id="PS00217">
    <property type="entry name" value="SUGAR_TRANSPORT_2"/>
    <property type="match status" value="1"/>
</dbReference>
<keyword evidence="5 15" id="KW-1133">Transmembrane helix</keyword>
<keyword evidence="3" id="KW-0813">Transport</keyword>
<comment type="catalytic activity">
    <reaction evidence="11">
        <text>D-glucosamine(out) = D-glucosamine(in)</text>
        <dbReference type="Rhea" id="RHEA:78423"/>
        <dbReference type="ChEBI" id="CHEBI:58723"/>
    </reaction>
    <physiologicalReaction direction="left-to-right" evidence="11">
        <dbReference type="Rhea" id="RHEA:78424"/>
    </physiologicalReaction>
</comment>
<reference evidence="17 18" key="1">
    <citation type="submission" date="2024-10" db="EMBL/GenBank/DDBJ databases">
        <title>Updated reference genomes for cyclostephanoid diatoms.</title>
        <authorList>
            <person name="Roberts W.R."/>
            <person name="Alverson A.J."/>
        </authorList>
    </citation>
    <scope>NUCLEOTIDE SEQUENCE [LARGE SCALE GENOMIC DNA]</scope>
    <source>
        <strain evidence="17 18">AJA276-08</strain>
    </source>
</reference>
<evidence type="ECO:0000256" key="11">
    <source>
        <dbReference type="ARBA" id="ARBA00044668"/>
    </source>
</evidence>
<keyword evidence="4 15" id="KW-0812">Transmembrane</keyword>
<organism evidence="17 18">
    <name type="scientific">Stephanodiscus triporus</name>
    <dbReference type="NCBI Taxonomy" id="2934178"/>
    <lineage>
        <taxon>Eukaryota</taxon>
        <taxon>Sar</taxon>
        <taxon>Stramenopiles</taxon>
        <taxon>Ochrophyta</taxon>
        <taxon>Bacillariophyta</taxon>
        <taxon>Coscinodiscophyceae</taxon>
        <taxon>Thalassiosirophycidae</taxon>
        <taxon>Stephanodiscales</taxon>
        <taxon>Stephanodiscaceae</taxon>
        <taxon>Stephanodiscus</taxon>
    </lineage>
</organism>
<evidence type="ECO:0000256" key="8">
    <source>
        <dbReference type="ARBA" id="ARBA00044648"/>
    </source>
</evidence>
<protein>
    <recommendedName>
        <fullName evidence="13">Hexose transporter 1</fullName>
    </recommendedName>
</protein>
<feature type="domain" description="Major facilitator superfamily (MFS) profile" evidence="16">
    <location>
        <begin position="237"/>
        <end position="674"/>
    </location>
</feature>
<dbReference type="Gene3D" id="1.20.1250.20">
    <property type="entry name" value="MFS general substrate transporter like domains"/>
    <property type="match status" value="1"/>
</dbReference>
<comment type="subcellular location">
    <subcellularLocation>
        <location evidence="1">Membrane</location>
        <topology evidence="1">Multi-pass membrane protein</topology>
    </subcellularLocation>
</comment>
<dbReference type="InterPro" id="IPR020846">
    <property type="entry name" value="MFS_dom"/>
</dbReference>
<keyword evidence="18" id="KW-1185">Reference proteome</keyword>
<feature type="transmembrane region" description="Helical" evidence="15">
    <location>
        <begin position="280"/>
        <end position="300"/>
    </location>
</feature>
<comment type="caution">
    <text evidence="17">The sequence shown here is derived from an EMBL/GenBank/DDBJ whole genome shotgun (WGS) entry which is preliminary data.</text>
</comment>
<comment type="catalytic activity">
    <reaction evidence="9">
        <text>D-xylose(out) = D-xylose(in)</text>
        <dbReference type="Rhea" id="RHEA:78427"/>
        <dbReference type="ChEBI" id="CHEBI:53455"/>
    </reaction>
    <physiologicalReaction direction="left-to-right" evidence="9">
        <dbReference type="Rhea" id="RHEA:78428"/>
    </physiologicalReaction>
</comment>
<comment type="catalytic activity">
    <reaction evidence="8">
        <text>D-glucose(out) = D-glucose(in)</text>
        <dbReference type="Rhea" id="RHEA:60376"/>
        <dbReference type="ChEBI" id="CHEBI:4167"/>
    </reaction>
    <physiologicalReaction direction="left-to-right" evidence="8">
        <dbReference type="Rhea" id="RHEA:60377"/>
    </physiologicalReaction>
</comment>
<evidence type="ECO:0000256" key="10">
    <source>
        <dbReference type="ARBA" id="ARBA00044662"/>
    </source>
</evidence>
<dbReference type="PANTHER" id="PTHR23503">
    <property type="entry name" value="SOLUTE CARRIER FAMILY 2"/>
    <property type="match status" value="1"/>
</dbReference>
<evidence type="ECO:0000256" key="15">
    <source>
        <dbReference type="SAM" id="Phobius"/>
    </source>
</evidence>
<dbReference type="InterPro" id="IPR005829">
    <property type="entry name" value="Sugar_transporter_CS"/>
</dbReference>
<feature type="transmembrane region" description="Helical" evidence="15">
    <location>
        <begin position="617"/>
        <end position="640"/>
    </location>
</feature>
<evidence type="ECO:0000256" key="6">
    <source>
        <dbReference type="ARBA" id="ARBA00023136"/>
    </source>
</evidence>
<comment type="catalytic activity">
    <reaction evidence="12">
        <text>D-fructose(out) = D-fructose(in)</text>
        <dbReference type="Rhea" id="RHEA:60372"/>
        <dbReference type="ChEBI" id="CHEBI:37721"/>
    </reaction>
    <physiologicalReaction direction="left-to-right" evidence="12">
        <dbReference type="Rhea" id="RHEA:60373"/>
    </physiologicalReaction>
</comment>
<dbReference type="Proteomes" id="UP001530315">
    <property type="component" value="Unassembled WGS sequence"/>
</dbReference>
<dbReference type="EMBL" id="JALLAZ020001527">
    <property type="protein sequence ID" value="KAL3773510.1"/>
    <property type="molecule type" value="Genomic_DNA"/>
</dbReference>
<evidence type="ECO:0000256" key="7">
    <source>
        <dbReference type="ARBA" id="ARBA00044637"/>
    </source>
</evidence>
<accession>A0ABD3NBR3</accession>
<evidence type="ECO:0000313" key="17">
    <source>
        <dbReference type="EMBL" id="KAL3773510.1"/>
    </source>
</evidence>
<comment type="catalytic activity">
    <reaction evidence="7">
        <text>D-galactose(in) = D-galactose(out)</text>
        <dbReference type="Rhea" id="RHEA:34915"/>
        <dbReference type="ChEBI" id="CHEBI:4139"/>
    </reaction>
    <physiologicalReaction direction="right-to-left" evidence="7">
        <dbReference type="Rhea" id="RHEA:34917"/>
    </physiologicalReaction>
</comment>
<evidence type="ECO:0000313" key="18">
    <source>
        <dbReference type="Proteomes" id="UP001530315"/>
    </source>
</evidence>